<sequence length="463" mass="51743">MTTPQKANVDKLLTQLEQIDLTDKAKQVYTSKDIRHTMVGGDITVVEFIGITNRSIKQLRVELDKGNWQIMPYQYNDLEIGQYSLNQILQHLVSHLDGGYSFDNIQSQVLWLARYQMQLGFWDKSKHKVHSIDELKIAQANILNAATAKELESAINKANTLYKELEKAKTDLESLINDKKQEFGTILKNQIQSDTLLNEIRTHNTEASTNNAASAAFAEQQKQMLAESKAAHNADRKAFEAIRDDFNTLKSESEHWITQLQSTSTSFDNTLTNAQSKEASILGSQSRIEELLGYAADGALGHTFDQRSKALFKPTMIWAAAAVVITGLALCWVIYIFNSYKDPSGFNWSLTLLNITRTAPAFILMYFTIAQYTKERNLQEEYAFKSAVARTVTAYSAMIHDADHKTSMLINTIQGIYSPPSIGKQANITPVSSQHLVDATKSVAETATALKTTATELISAVKK</sequence>
<keyword evidence="2" id="KW-1133">Transmembrane helix</keyword>
<comment type="caution">
    <text evidence="3">The sequence shown here is derived from an EMBL/GenBank/DDBJ whole genome shotgun (WGS) entry which is preliminary data.</text>
</comment>
<protein>
    <submittedName>
        <fullName evidence="3">Uncharacterized protein</fullName>
    </submittedName>
</protein>
<dbReference type="EMBL" id="LNAL01000003">
    <property type="protein sequence ID" value="KUG09397.1"/>
    <property type="molecule type" value="Genomic_DNA"/>
</dbReference>
<feature type="coiled-coil region" evidence="1">
    <location>
        <begin position="148"/>
        <end position="182"/>
    </location>
</feature>
<evidence type="ECO:0000313" key="4">
    <source>
        <dbReference type="Proteomes" id="UP000054223"/>
    </source>
</evidence>
<dbReference type="OrthoDB" id="5500487at2"/>
<evidence type="ECO:0000256" key="2">
    <source>
        <dbReference type="SAM" id="Phobius"/>
    </source>
</evidence>
<keyword evidence="2" id="KW-0812">Transmembrane</keyword>
<accession>A0A9X0L652</accession>
<feature type="transmembrane region" description="Helical" evidence="2">
    <location>
        <begin position="349"/>
        <end position="369"/>
    </location>
</feature>
<dbReference type="AlphaFoldDB" id="A0A9X0L652"/>
<keyword evidence="4" id="KW-1185">Reference proteome</keyword>
<reference evidence="3 4" key="1">
    <citation type="submission" date="2015-11" db="EMBL/GenBank/DDBJ databases">
        <title>Solirubrum puertoriconensis gen. nov. an environmental bacteria isolated in Puerto Rico.</title>
        <authorList>
            <person name="Cuebas-Irizarry M.F."/>
            <person name="Montalvo-Rodriguez R."/>
        </authorList>
    </citation>
    <scope>NUCLEOTIDE SEQUENCE [LARGE SCALE GENOMIC DNA]</scope>
    <source>
        <strain evidence="3 4">MC1A</strain>
    </source>
</reference>
<gene>
    <name evidence="3" type="ORF">ASU33_16850</name>
</gene>
<dbReference type="RefSeq" id="WP_059067314.1">
    <property type="nucleotide sequence ID" value="NZ_LNAL01000003.1"/>
</dbReference>
<dbReference type="Proteomes" id="UP000054223">
    <property type="component" value="Unassembled WGS sequence"/>
</dbReference>
<feature type="transmembrane region" description="Helical" evidence="2">
    <location>
        <begin position="316"/>
        <end position="337"/>
    </location>
</feature>
<keyword evidence="1" id="KW-0175">Coiled coil</keyword>
<keyword evidence="2" id="KW-0472">Membrane</keyword>
<evidence type="ECO:0000313" key="3">
    <source>
        <dbReference type="EMBL" id="KUG09397.1"/>
    </source>
</evidence>
<proteinExistence type="predicted"/>
<evidence type="ECO:0000256" key="1">
    <source>
        <dbReference type="SAM" id="Coils"/>
    </source>
</evidence>
<organism evidence="3 4">
    <name type="scientific">Solirubrum puertoriconensis</name>
    <dbReference type="NCBI Taxonomy" id="1751427"/>
    <lineage>
        <taxon>Bacteria</taxon>
        <taxon>Pseudomonadati</taxon>
        <taxon>Bacteroidota</taxon>
        <taxon>Cytophagia</taxon>
        <taxon>Cytophagales</taxon>
    </lineage>
</organism>
<name>A0A9X0L652_SOLP1</name>